<sequence length="50" mass="5352">GVPPSTAINFKEKCGCRSLSKGFCSTISTYLLPSGFACCFKIKLSFGDKI</sequence>
<proteinExistence type="predicted"/>
<dbReference type="Proteomes" id="UP000257200">
    <property type="component" value="Unplaced"/>
</dbReference>
<protein>
    <submittedName>
        <fullName evidence="1">Uncharacterized protein</fullName>
    </submittedName>
</protein>
<dbReference type="AlphaFoldDB" id="A0A3Q1FD24"/>
<name>A0A3Q1FD24_9TELE</name>
<evidence type="ECO:0000313" key="2">
    <source>
        <dbReference type="Proteomes" id="UP000257200"/>
    </source>
</evidence>
<dbReference type="InParanoid" id="A0A3Q1FD24"/>
<dbReference type="Ensembl" id="ENSAPOT00000022572.1">
    <property type="protein sequence ID" value="ENSAPOP00000014204.1"/>
    <property type="gene ID" value="ENSAPOG00000017068.1"/>
</dbReference>
<dbReference type="GeneTree" id="ENSGT00940000177513"/>
<organism evidence="1 2">
    <name type="scientific">Acanthochromis polyacanthus</name>
    <name type="common">spiny chromis</name>
    <dbReference type="NCBI Taxonomy" id="80966"/>
    <lineage>
        <taxon>Eukaryota</taxon>
        <taxon>Metazoa</taxon>
        <taxon>Chordata</taxon>
        <taxon>Craniata</taxon>
        <taxon>Vertebrata</taxon>
        <taxon>Euteleostomi</taxon>
        <taxon>Actinopterygii</taxon>
        <taxon>Neopterygii</taxon>
        <taxon>Teleostei</taxon>
        <taxon>Neoteleostei</taxon>
        <taxon>Acanthomorphata</taxon>
        <taxon>Ovalentaria</taxon>
        <taxon>Pomacentridae</taxon>
        <taxon>Acanthochromis</taxon>
    </lineage>
</organism>
<keyword evidence="2" id="KW-1185">Reference proteome</keyword>
<evidence type="ECO:0000313" key="1">
    <source>
        <dbReference type="Ensembl" id="ENSAPOP00000014204.1"/>
    </source>
</evidence>
<accession>A0A3Q1FD24</accession>
<reference evidence="1" key="1">
    <citation type="submission" date="2025-08" db="UniProtKB">
        <authorList>
            <consortium name="Ensembl"/>
        </authorList>
    </citation>
    <scope>IDENTIFICATION</scope>
</reference>
<reference evidence="1" key="2">
    <citation type="submission" date="2025-09" db="UniProtKB">
        <authorList>
            <consortium name="Ensembl"/>
        </authorList>
    </citation>
    <scope>IDENTIFICATION</scope>
</reference>